<dbReference type="EMBL" id="CP036271">
    <property type="protein sequence ID" value="QDT56937.1"/>
    <property type="molecule type" value="Genomic_DNA"/>
</dbReference>
<keyword evidence="1 4" id="KW-0378">Hydrolase</keyword>
<dbReference type="SUPFAM" id="SSF63829">
    <property type="entry name" value="Calcium-dependent phosphotriesterase"/>
    <property type="match status" value="1"/>
</dbReference>
<dbReference type="GO" id="GO:0004341">
    <property type="term" value="F:gluconolactonase activity"/>
    <property type="evidence" value="ECO:0007669"/>
    <property type="project" value="UniProtKB-EC"/>
</dbReference>
<sequence precursor="true">MKAVRTVAMLALCVLNADVPLNAADAAAVFPDGAKLELLWSDGEFTEGVASSPQGDIYFSDIAGKTPGRILKFDPKTKTTTVHCADSKKSNGLTFDLQGRLIACCGAAGGIQSVCEVLDSGELKPLVSEFEGKRLNAPNDLDIHPRGWIYFSDPRYGGPEPIEIDHLSVYRFDPRTGDVVRVTRDITKPNGVALSPDASTLYVAETDNGFPEVPGAGSGGGKVHMTLNAFPVDRHGNLGERRILKDFGKETGVDGLTVDSEGRIFAAVRAESRFGIGVYDSTGRELAFLKTPEVPTNCGFGRGDDGSTLYITAGKSLYRIPTESRGWFLTGQTVP</sequence>
<evidence type="ECO:0000259" key="3">
    <source>
        <dbReference type="Pfam" id="PF08450"/>
    </source>
</evidence>
<dbReference type="RefSeq" id="WP_197453617.1">
    <property type="nucleotide sequence ID" value="NZ_CP036271.1"/>
</dbReference>
<dbReference type="InParanoid" id="A0A517SLD9"/>
<dbReference type="EC" id="3.1.1.17" evidence="4"/>
<organism evidence="4 5">
    <name type="scientific">Caulifigura coniformis</name>
    <dbReference type="NCBI Taxonomy" id="2527983"/>
    <lineage>
        <taxon>Bacteria</taxon>
        <taxon>Pseudomonadati</taxon>
        <taxon>Planctomycetota</taxon>
        <taxon>Planctomycetia</taxon>
        <taxon>Planctomycetales</taxon>
        <taxon>Planctomycetaceae</taxon>
        <taxon>Caulifigura</taxon>
    </lineage>
</organism>
<proteinExistence type="predicted"/>
<dbReference type="PANTHER" id="PTHR47572">
    <property type="entry name" value="LIPOPROTEIN-RELATED"/>
    <property type="match status" value="1"/>
</dbReference>
<feature type="signal peptide" evidence="2">
    <location>
        <begin position="1"/>
        <end position="23"/>
    </location>
</feature>
<evidence type="ECO:0000256" key="1">
    <source>
        <dbReference type="ARBA" id="ARBA00022801"/>
    </source>
</evidence>
<keyword evidence="2" id="KW-0732">Signal</keyword>
<dbReference type="Pfam" id="PF08450">
    <property type="entry name" value="SGL"/>
    <property type="match status" value="1"/>
</dbReference>
<protein>
    <submittedName>
        <fullName evidence="4">Gluconolactonase</fullName>
        <ecNumber evidence="4">3.1.1.17</ecNumber>
    </submittedName>
</protein>
<dbReference type="InterPro" id="IPR011042">
    <property type="entry name" value="6-blade_b-propeller_TolB-like"/>
</dbReference>
<dbReference type="Proteomes" id="UP000315700">
    <property type="component" value="Chromosome"/>
</dbReference>
<evidence type="ECO:0000256" key="2">
    <source>
        <dbReference type="SAM" id="SignalP"/>
    </source>
</evidence>
<feature type="chain" id="PRO_5021807163" evidence="2">
    <location>
        <begin position="24"/>
        <end position="335"/>
    </location>
</feature>
<dbReference type="Gene3D" id="2.120.10.30">
    <property type="entry name" value="TolB, C-terminal domain"/>
    <property type="match status" value="1"/>
</dbReference>
<feature type="domain" description="SMP-30/Gluconolactonase/LRE-like region" evidence="3">
    <location>
        <begin position="46"/>
        <end position="313"/>
    </location>
</feature>
<keyword evidence="5" id="KW-1185">Reference proteome</keyword>
<dbReference type="InterPro" id="IPR013658">
    <property type="entry name" value="SGL"/>
</dbReference>
<dbReference type="AlphaFoldDB" id="A0A517SLD9"/>
<evidence type="ECO:0000313" key="4">
    <source>
        <dbReference type="EMBL" id="QDT56937.1"/>
    </source>
</evidence>
<dbReference type="PANTHER" id="PTHR47572:SF4">
    <property type="entry name" value="LACTONASE DRP35"/>
    <property type="match status" value="1"/>
</dbReference>
<reference evidence="4 5" key="1">
    <citation type="submission" date="2019-02" db="EMBL/GenBank/DDBJ databases">
        <title>Deep-cultivation of Planctomycetes and their phenomic and genomic characterization uncovers novel biology.</title>
        <authorList>
            <person name="Wiegand S."/>
            <person name="Jogler M."/>
            <person name="Boedeker C."/>
            <person name="Pinto D."/>
            <person name="Vollmers J."/>
            <person name="Rivas-Marin E."/>
            <person name="Kohn T."/>
            <person name="Peeters S.H."/>
            <person name="Heuer A."/>
            <person name="Rast P."/>
            <person name="Oberbeckmann S."/>
            <person name="Bunk B."/>
            <person name="Jeske O."/>
            <person name="Meyerdierks A."/>
            <person name="Storesund J.E."/>
            <person name="Kallscheuer N."/>
            <person name="Luecker S."/>
            <person name="Lage O.M."/>
            <person name="Pohl T."/>
            <person name="Merkel B.J."/>
            <person name="Hornburger P."/>
            <person name="Mueller R.-W."/>
            <person name="Bruemmer F."/>
            <person name="Labrenz M."/>
            <person name="Spormann A.M."/>
            <person name="Op den Camp H."/>
            <person name="Overmann J."/>
            <person name="Amann R."/>
            <person name="Jetten M.S.M."/>
            <person name="Mascher T."/>
            <person name="Medema M.H."/>
            <person name="Devos D.P."/>
            <person name="Kaster A.-K."/>
            <person name="Ovreas L."/>
            <person name="Rohde M."/>
            <person name="Galperin M.Y."/>
            <person name="Jogler C."/>
        </authorList>
    </citation>
    <scope>NUCLEOTIDE SEQUENCE [LARGE SCALE GENOMIC DNA]</scope>
    <source>
        <strain evidence="4 5">Pan44</strain>
    </source>
</reference>
<gene>
    <name evidence="4" type="primary">gnl_4</name>
    <name evidence="4" type="ORF">Pan44_50000</name>
</gene>
<evidence type="ECO:0000313" key="5">
    <source>
        <dbReference type="Proteomes" id="UP000315700"/>
    </source>
</evidence>
<dbReference type="InterPro" id="IPR051262">
    <property type="entry name" value="SMP-30/CGR1_Lactonase"/>
</dbReference>
<name>A0A517SLD9_9PLAN</name>
<dbReference type="KEGG" id="ccos:Pan44_50000"/>
<accession>A0A517SLD9</accession>